<evidence type="ECO:0000259" key="4">
    <source>
        <dbReference type="Pfam" id="PF13193"/>
    </source>
</evidence>
<dbReference type="InterPro" id="IPR045851">
    <property type="entry name" value="AMP-bd_C_sf"/>
</dbReference>
<dbReference type="FunFam" id="3.30.300.30:FF:000008">
    <property type="entry name" value="2,3-dihydroxybenzoate-AMP ligase"/>
    <property type="match status" value="1"/>
</dbReference>
<evidence type="ECO:0000256" key="1">
    <source>
        <dbReference type="ARBA" id="ARBA00006432"/>
    </source>
</evidence>
<dbReference type="SUPFAM" id="SSF56801">
    <property type="entry name" value="Acetyl-CoA synthetase-like"/>
    <property type="match status" value="1"/>
</dbReference>
<feature type="domain" description="AMP-dependent synthetase/ligase" evidence="3">
    <location>
        <begin position="6"/>
        <end position="354"/>
    </location>
</feature>
<keyword evidence="6" id="KW-1185">Reference proteome</keyword>
<dbReference type="AlphaFoldDB" id="A0A7H0VII1"/>
<dbReference type="PROSITE" id="PS00455">
    <property type="entry name" value="AMP_BINDING"/>
    <property type="match status" value="1"/>
</dbReference>
<dbReference type="Gene3D" id="3.30.300.30">
    <property type="match status" value="1"/>
</dbReference>
<dbReference type="InterPro" id="IPR000873">
    <property type="entry name" value="AMP-dep_synth/lig_dom"/>
</dbReference>
<dbReference type="Pfam" id="PF00501">
    <property type="entry name" value="AMP-binding"/>
    <property type="match status" value="1"/>
</dbReference>
<dbReference type="GO" id="GO:0006631">
    <property type="term" value="P:fatty acid metabolic process"/>
    <property type="evidence" value="ECO:0007669"/>
    <property type="project" value="TreeGrafter"/>
</dbReference>
<dbReference type="RefSeq" id="WP_210760056.1">
    <property type="nucleotide sequence ID" value="NZ_CP060139.1"/>
</dbReference>
<dbReference type="KEGG" id="chyd:H4K34_06725"/>
<evidence type="ECO:0000313" key="5">
    <source>
        <dbReference type="EMBL" id="QNR25529.1"/>
    </source>
</evidence>
<dbReference type="InterPro" id="IPR020845">
    <property type="entry name" value="AMP-binding_CS"/>
</dbReference>
<proteinExistence type="inferred from homology"/>
<feature type="domain" description="AMP-binding enzyme C-terminal" evidence="4">
    <location>
        <begin position="404"/>
        <end position="477"/>
    </location>
</feature>
<organism evidence="5 6">
    <name type="scientific">Croceimicrobium hydrocarbonivorans</name>
    <dbReference type="NCBI Taxonomy" id="2761580"/>
    <lineage>
        <taxon>Bacteria</taxon>
        <taxon>Pseudomonadati</taxon>
        <taxon>Bacteroidota</taxon>
        <taxon>Flavobacteriia</taxon>
        <taxon>Flavobacteriales</taxon>
        <taxon>Owenweeksiaceae</taxon>
        <taxon>Croceimicrobium</taxon>
    </lineage>
</organism>
<dbReference type="EMBL" id="CP060139">
    <property type="protein sequence ID" value="QNR25529.1"/>
    <property type="molecule type" value="Genomic_DNA"/>
</dbReference>
<evidence type="ECO:0000256" key="2">
    <source>
        <dbReference type="ARBA" id="ARBA00022598"/>
    </source>
</evidence>
<keyword evidence="2" id="KW-0436">Ligase</keyword>
<dbReference type="Proteomes" id="UP000516305">
    <property type="component" value="Chromosome"/>
</dbReference>
<dbReference type="PANTHER" id="PTHR43201:SF5">
    <property type="entry name" value="MEDIUM-CHAIN ACYL-COA LIGASE ACSF2, MITOCHONDRIAL"/>
    <property type="match status" value="1"/>
</dbReference>
<accession>A0A7H0VII1</accession>
<dbReference type="Gene3D" id="3.40.50.12780">
    <property type="entry name" value="N-terminal domain of ligase-like"/>
    <property type="match status" value="1"/>
</dbReference>
<sequence>MSLDWFQKWALYSPEKIAIKEWNTKRALSYRELNRQAIQWSQYLLDRGFQKGDRLGVLSEFRLEYFILLGVAQKTGIILVPLNYRLSARELQYMTQDSGCKLLLMESQFTPDPNCPVPIDSLESFAEEASKVEMNELSCPKPEGQDPLFILYTSGTTGFPKGALYTHEMAIWNSLNTALRLEVNANDRCLQIMPPFHTGGWNVLSTPLLHFGASLILMPKFEPEECLRALAEESISLFMAVPTMVRMLSEAPNFEAADLAALRYFIVGGEALAIPLIEKWAAKGVPIRQGYGLTEVGPNVTSLNAEDAIRKRGSIGFVNFYYDWKLISEAGTEASTGEKGELWLKSPCVSPGYWNNPDATASSRKGDWFKTGDVLIRDEEGYLYLVDRLKNMYISGGENIYPSEIEHFLSLHPDILENVVVGVPDSKWGEVGCAFISSNAILNEADLRAYCEKGMARFKIPKHFVFLDELPKNTAGKIDRHALHSRFQQD</sequence>
<dbReference type="GO" id="GO:0031956">
    <property type="term" value="F:medium-chain fatty acid-CoA ligase activity"/>
    <property type="evidence" value="ECO:0007669"/>
    <property type="project" value="TreeGrafter"/>
</dbReference>
<dbReference type="Pfam" id="PF13193">
    <property type="entry name" value="AMP-binding_C"/>
    <property type="match status" value="1"/>
</dbReference>
<reference evidence="5 6" key="1">
    <citation type="submission" date="2020-08" db="EMBL/GenBank/DDBJ databases">
        <title>Croceimicrobium hydrocarbonivorans gen. nov., sp. nov., a novel marine bacterium isolated from a bacterial consortium that degrades polyethylene terephthalate.</title>
        <authorList>
            <person name="Liu R."/>
        </authorList>
    </citation>
    <scope>NUCLEOTIDE SEQUENCE [LARGE SCALE GENOMIC DNA]</scope>
    <source>
        <strain evidence="5 6">A20-9</strain>
    </source>
</reference>
<protein>
    <submittedName>
        <fullName evidence="5">AMP-binding protein</fullName>
    </submittedName>
</protein>
<evidence type="ECO:0000259" key="3">
    <source>
        <dbReference type="Pfam" id="PF00501"/>
    </source>
</evidence>
<dbReference type="InterPro" id="IPR025110">
    <property type="entry name" value="AMP-bd_C"/>
</dbReference>
<dbReference type="PANTHER" id="PTHR43201">
    <property type="entry name" value="ACYL-COA SYNTHETASE"/>
    <property type="match status" value="1"/>
</dbReference>
<gene>
    <name evidence="5" type="ORF">H4K34_06725</name>
</gene>
<name>A0A7H0VII1_9FLAO</name>
<dbReference type="InterPro" id="IPR042099">
    <property type="entry name" value="ANL_N_sf"/>
</dbReference>
<comment type="similarity">
    <text evidence="1">Belongs to the ATP-dependent AMP-binding enzyme family.</text>
</comment>
<evidence type="ECO:0000313" key="6">
    <source>
        <dbReference type="Proteomes" id="UP000516305"/>
    </source>
</evidence>